<organism evidence="1">
    <name type="scientific">marine sediment metagenome</name>
    <dbReference type="NCBI Taxonomy" id="412755"/>
    <lineage>
        <taxon>unclassified sequences</taxon>
        <taxon>metagenomes</taxon>
        <taxon>ecological metagenomes</taxon>
    </lineage>
</organism>
<name>X0Y314_9ZZZZ</name>
<dbReference type="EMBL" id="BARS01051960">
    <property type="protein sequence ID" value="GAG50259.1"/>
    <property type="molecule type" value="Genomic_DNA"/>
</dbReference>
<comment type="caution">
    <text evidence="1">The sequence shown here is derived from an EMBL/GenBank/DDBJ whole genome shotgun (WGS) entry which is preliminary data.</text>
</comment>
<feature type="non-terminal residue" evidence="1">
    <location>
        <position position="1"/>
    </location>
</feature>
<gene>
    <name evidence="1" type="ORF">S01H1_77324</name>
</gene>
<dbReference type="AlphaFoldDB" id="X0Y314"/>
<reference evidence="1" key="1">
    <citation type="journal article" date="2014" name="Front. Microbiol.">
        <title>High frequency of phylogenetically diverse reductive dehalogenase-homologous genes in deep subseafloor sedimentary metagenomes.</title>
        <authorList>
            <person name="Kawai M."/>
            <person name="Futagami T."/>
            <person name="Toyoda A."/>
            <person name="Takaki Y."/>
            <person name="Nishi S."/>
            <person name="Hori S."/>
            <person name="Arai W."/>
            <person name="Tsubouchi T."/>
            <person name="Morono Y."/>
            <person name="Uchiyama I."/>
            <person name="Ito T."/>
            <person name="Fujiyama A."/>
            <person name="Inagaki F."/>
            <person name="Takami H."/>
        </authorList>
    </citation>
    <scope>NUCLEOTIDE SEQUENCE</scope>
    <source>
        <strain evidence="1">Expedition CK06-06</strain>
    </source>
</reference>
<sequence>SCTRPGGLTTFTICYYDSVHGDYHESLSLACAASYGWPNPGTTCRNGQAVDLSIGQTVYNEESSTCETFEDGYYVVTSGATFGVLHISSGVVAAYPDICQSPTPTVTPTITPTPTVTPTPTLCP</sequence>
<protein>
    <submittedName>
        <fullName evidence="1">Uncharacterized protein</fullName>
    </submittedName>
</protein>
<proteinExistence type="predicted"/>
<accession>X0Y314</accession>
<evidence type="ECO:0000313" key="1">
    <source>
        <dbReference type="EMBL" id="GAG50259.1"/>
    </source>
</evidence>